<gene>
    <name evidence="3" type="ORF">ACFFNY_08060</name>
</gene>
<evidence type="ECO:0000259" key="2">
    <source>
        <dbReference type="Pfam" id="PF12708"/>
    </source>
</evidence>
<dbReference type="Gene3D" id="2.160.20.10">
    <property type="entry name" value="Single-stranded right-handed beta-helix, Pectin lyase-like"/>
    <property type="match status" value="1"/>
</dbReference>
<dbReference type="InterPro" id="IPR012334">
    <property type="entry name" value="Pectin_lyas_fold"/>
</dbReference>
<dbReference type="Pfam" id="PF12708">
    <property type="entry name" value="Pect-lyase_RHGA_epim"/>
    <property type="match status" value="1"/>
</dbReference>
<feature type="signal peptide" evidence="1">
    <location>
        <begin position="1"/>
        <end position="30"/>
    </location>
</feature>
<evidence type="ECO:0000313" key="3">
    <source>
        <dbReference type="EMBL" id="MFB9751521.1"/>
    </source>
</evidence>
<dbReference type="PROSITE" id="PS51318">
    <property type="entry name" value="TAT"/>
    <property type="match status" value="1"/>
</dbReference>
<comment type="caution">
    <text evidence="3">The sequence shown here is derived from an EMBL/GenBank/DDBJ whole genome shotgun (WGS) entry which is preliminary data.</text>
</comment>
<reference evidence="3 4" key="1">
    <citation type="submission" date="2024-09" db="EMBL/GenBank/DDBJ databases">
        <authorList>
            <person name="Sun Q."/>
            <person name="Mori K."/>
        </authorList>
    </citation>
    <scope>NUCLEOTIDE SEQUENCE [LARGE SCALE GENOMIC DNA]</scope>
    <source>
        <strain evidence="3 4">JCM 12520</strain>
    </source>
</reference>
<feature type="domain" description="Rhamnogalacturonase A/B/Epimerase-like pectate lyase" evidence="2">
    <location>
        <begin position="122"/>
        <end position="178"/>
    </location>
</feature>
<dbReference type="InterPro" id="IPR024535">
    <property type="entry name" value="RHGA/B-epi-like_pectate_lyase"/>
</dbReference>
<organism evidence="3 4">
    <name type="scientific">Paenibacillus hodogayensis</name>
    <dbReference type="NCBI Taxonomy" id="279208"/>
    <lineage>
        <taxon>Bacteria</taxon>
        <taxon>Bacillati</taxon>
        <taxon>Bacillota</taxon>
        <taxon>Bacilli</taxon>
        <taxon>Bacillales</taxon>
        <taxon>Paenibacillaceae</taxon>
        <taxon>Paenibacillus</taxon>
    </lineage>
</organism>
<keyword evidence="3" id="KW-0378">Hydrolase</keyword>
<dbReference type="Proteomes" id="UP001589619">
    <property type="component" value="Unassembled WGS sequence"/>
</dbReference>
<feature type="chain" id="PRO_5046319352" evidence="1">
    <location>
        <begin position="31"/>
        <end position="634"/>
    </location>
</feature>
<name>A0ABV5VU42_9BACL</name>
<accession>A0ABV5VU42</accession>
<dbReference type="InterPro" id="IPR006311">
    <property type="entry name" value="TAT_signal"/>
</dbReference>
<sequence length="634" mass="68297">MNGTDSMSRRKLLTAIGLAGAAAAAGGLQAGLARALAAPTGVSEAVYGGGIGCSSCVIPTTIAAIRSKTDSGVDELYYVTDPGQEGHFRLDPADAASVDNTGTVLVSAYGERFKRLYGREPVNAAWFGTKGDGIANDTSAIRQAIAAVSTGTVYVPPGSYLINDTIEVPPTLSFICEGALVYDGEGTAVKIGSDTAYTRNKTYKLSVDKKTINFAGSSVGVEFVNLYHNTIELGSVTRFCTNVLLSAKNSLGFYSNFVSLGMFQYGKVHVLIKNQNKGWANGNEFYGGSFTGGYDQAIGVKFETDYNGLNGNAFYSPKFEMGVGGTRFTVPVHMVNCSGNRFIAVRTEANNPNYFAYLKDCLDNHFDFTMALSSTKLYELGKSLRNAVNDNKTLLFDSGFIAQKCNYYEGDKVFVRNLDLLSLDGAFQRSSVVESGVSLVTFNGQSVNCATLRMILSLYVDTSLLKTFRFVKNTVPGTGTRLHFRCLDASGSLLTGESVPVTAGDGWEYNRYIVSSNEPYLYTYYGGTYTESNDSVLTDIRVHPDVKTIQLLVAMKQLICFQIYGIGTTGPELCRIWTNSNNDRAYAAAAPTLGEYRKGTIMYDDNSTAGGYAGWVCVTAGSPGTWKRFGAIEA</sequence>
<keyword evidence="1" id="KW-0732">Signal</keyword>
<dbReference type="GO" id="GO:0016787">
    <property type="term" value="F:hydrolase activity"/>
    <property type="evidence" value="ECO:0007669"/>
    <property type="project" value="UniProtKB-KW"/>
</dbReference>
<evidence type="ECO:0000313" key="4">
    <source>
        <dbReference type="Proteomes" id="UP001589619"/>
    </source>
</evidence>
<proteinExistence type="predicted"/>
<protein>
    <submittedName>
        <fullName evidence="3">Glycosyl hydrolase family 28-related protein</fullName>
    </submittedName>
</protein>
<dbReference type="EMBL" id="JBHMAG010000007">
    <property type="protein sequence ID" value="MFB9751521.1"/>
    <property type="molecule type" value="Genomic_DNA"/>
</dbReference>
<dbReference type="SUPFAM" id="SSF51126">
    <property type="entry name" value="Pectin lyase-like"/>
    <property type="match status" value="1"/>
</dbReference>
<evidence type="ECO:0000256" key="1">
    <source>
        <dbReference type="SAM" id="SignalP"/>
    </source>
</evidence>
<dbReference type="InterPro" id="IPR011050">
    <property type="entry name" value="Pectin_lyase_fold/virulence"/>
</dbReference>
<keyword evidence="4" id="KW-1185">Reference proteome</keyword>
<dbReference type="RefSeq" id="WP_344912117.1">
    <property type="nucleotide sequence ID" value="NZ_BAAAYO010000010.1"/>
</dbReference>